<dbReference type="Pfam" id="PF10011">
    <property type="entry name" value="DUF2254"/>
    <property type="match status" value="1"/>
</dbReference>
<dbReference type="STRING" id="65393.PCC7424_1901"/>
<evidence type="ECO:0008006" key="4">
    <source>
        <dbReference type="Google" id="ProtNLM"/>
    </source>
</evidence>
<evidence type="ECO:0000313" key="3">
    <source>
        <dbReference type="Proteomes" id="UP000002384"/>
    </source>
</evidence>
<dbReference type="eggNOG" id="COG4325">
    <property type="taxonomic scope" value="Bacteria"/>
</dbReference>
<organism evidence="2 3">
    <name type="scientific">Gloeothece citriformis (strain PCC 7424)</name>
    <name type="common">Cyanothece sp. (strain PCC 7424)</name>
    <dbReference type="NCBI Taxonomy" id="65393"/>
    <lineage>
        <taxon>Bacteria</taxon>
        <taxon>Bacillati</taxon>
        <taxon>Cyanobacteriota</taxon>
        <taxon>Cyanophyceae</taxon>
        <taxon>Oscillatoriophycideae</taxon>
        <taxon>Chroococcales</taxon>
        <taxon>Aphanothecaceae</taxon>
        <taxon>Gloeothece</taxon>
        <taxon>Gloeothece citriformis</taxon>
    </lineage>
</organism>
<dbReference type="Proteomes" id="UP000002384">
    <property type="component" value="Chromosome"/>
</dbReference>
<feature type="transmembrane region" description="Helical" evidence="1">
    <location>
        <begin position="111"/>
        <end position="130"/>
    </location>
</feature>
<dbReference type="EMBL" id="CP001291">
    <property type="protein sequence ID" value="ACK70333.1"/>
    <property type="molecule type" value="Genomic_DNA"/>
</dbReference>
<feature type="transmembrane region" description="Helical" evidence="1">
    <location>
        <begin position="20"/>
        <end position="43"/>
    </location>
</feature>
<dbReference type="AlphaFoldDB" id="B7KDN1"/>
<dbReference type="OrthoDB" id="2955631at2"/>
<protein>
    <recommendedName>
        <fullName evidence="4">DUF2254 domain-containing protein</fullName>
    </recommendedName>
</protein>
<sequence length="442" mass="49769">MKPPLKLGKIWESLHTSYWFIPTLMAISAVVLAFGMITVDHRLGEGLIKKLSWIYTGGPDGARAVLSTIAGSMIAVSGTVFSITVVALTLASSQFGPRLLRNFMQDTGNQIVLGTFIATFIYCLLILRTVRGDDYQIFIPQISVTVALILALLSIGVLIYFIHHAAESIQADVVIADVSNDLNDGIARLFPEKLGRKITHQIEDHFSDLPVNFEEKTCLICSRQSGYIQLIDEDKLLKIAKSHDLIIQILHRPGYFIIKGKELVRVYPDYSVNKSLKKKINQVFLVGRQRSQQQDVEFSVNQLVEIASRALSPGINDPFTAIRCIDRLCEGLCNFVEREIPSPYRYDEDKKLRVIANPVTFKSMINLAFNPIRQYVSSSVAVRIRLLEALAEIASHTHNQEDREILMTQAKMIHQDGLEDLSAEQDHQEIHEHYLTVLKTLN</sequence>
<feature type="transmembrane region" description="Helical" evidence="1">
    <location>
        <begin position="142"/>
        <end position="162"/>
    </location>
</feature>
<dbReference type="InterPro" id="IPR018723">
    <property type="entry name" value="DUF2254_membrane"/>
</dbReference>
<accession>B7KDN1</accession>
<keyword evidence="1" id="KW-0472">Membrane</keyword>
<keyword evidence="3" id="KW-1185">Reference proteome</keyword>
<dbReference type="HOGENOM" id="CLU_032303_1_1_3"/>
<keyword evidence="1" id="KW-0812">Transmembrane</keyword>
<gene>
    <name evidence="2" type="ordered locus">PCC7424_1901</name>
</gene>
<reference evidence="3" key="1">
    <citation type="journal article" date="2011" name="MBio">
        <title>Novel metabolic attributes of the genus Cyanothece, comprising a group of unicellular nitrogen-fixing Cyanobacteria.</title>
        <authorList>
            <person name="Bandyopadhyay A."/>
            <person name="Elvitigala T."/>
            <person name="Welsh E."/>
            <person name="Stockel J."/>
            <person name="Liberton M."/>
            <person name="Min H."/>
            <person name="Sherman L.A."/>
            <person name="Pakrasi H.B."/>
        </authorList>
    </citation>
    <scope>NUCLEOTIDE SEQUENCE [LARGE SCALE GENOMIC DNA]</scope>
    <source>
        <strain evidence="3">PCC 7424</strain>
    </source>
</reference>
<dbReference type="RefSeq" id="WP_012599276.1">
    <property type="nucleotide sequence ID" value="NC_011729.1"/>
</dbReference>
<proteinExistence type="predicted"/>
<feature type="transmembrane region" description="Helical" evidence="1">
    <location>
        <begin position="64"/>
        <end position="91"/>
    </location>
</feature>
<name>B7KDN1_GLOC7</name>
<evidence type="ECO:0000256" key="1">
    <source>
        <dbReference type="SAM" id="Phobius"/>
    </source>
</evidence>
<evidence type="ECO:0000313" key="2">
    <source>
        <dbReference type="EMBL" id="ACK70333.1"/>
    </source>
</evidence>
<dbReference type="KEGG" id="cyc:PCC7424_1901"/>
<keyword evidence="1" id="KW-1133">Transmembrane helix</keyword>